<protein>
    <submittedName>
        <fullName evidence="2">Uncharacterized protein</fullName>
    </submittedName>
</protein>
<dbReference type="EMBL" id="KY684084">
    <property type="protein sequence ID" value="ARF09112.1"/>
    <property type="molecule type" value="Genomic_DNA"/>
</dbReference>
<sequence length="197" mass="21989">MNCNNIVSPVIPGINEAIHGSEIELVPNKFEDYVADQIDKLEYNCYKKHYNDKWNKDLWNGISLTGDIYTLVEIPIKNEKLSGNNTLVPKCNACQLKNKIIPVDVSGNIHQNGSCNGNYNGNYNGNHVKPESENILKKPIISPFTDTGPNTSDTQIILAPQPSTSSVFTSTFLNTLSIVIVIMIIFIILWLILKPKM</sequence>
<proteinExistence type="predicted"/>
<organism evidence="2">
    <name type="scientific">Catovirus CTV1</name>
    <dbReference type="NCBI Taxonomy" id="1977631"/>
    <lineage>
        <taxon>Viruses</taxon>
        <taxon>Varidnaviria</taxon>
        <taxon>Bamfordvirae</taxon>
        <taxon>Nucleocytoviricota</taxon>
        <taxon>Megaviricetes</taxon>
        <taxon>Imitervirales</taxon>
        <taxon>Mimiviridae</taxon>
        <taxon>Klosneuvirinae</taxon>
        <taxon>Catovirus</taxon>
    </lineage>
</organism>
<reference evidence="2" key="1">
    <citation type="journal article" date="2017" name="Science">
        <title>Giant viruses with an expanded complement of translation system components.</title>
        <authorList>
            <person name="Schulz F."/>
            <person name="Yutin N."/>
            <person name="Ivanova N.N."/>
            <person name="Ortega D.R."/>
            <person name="Lee T.K."/>
            <person name="Vierheilig J."/>
            <person name="Daims H."/>
            <person name="Horn M."/>
            <person name="Wagner M."/>
            <person name="Jensen G.J."/>
            <person name="Kyrpides N.C."/>
            <person name="Koonin E.V."/>
            <person name="Woyke T."/>
        </authorList>
    </citation>
    <scope>NUCLEOTIDE SEQUENCE</scope>
    <source>
        <strain evidence="2">CTV1</strain>
    </source>
</reference>
<accession>A0A1V0SBN1</accession>
<keyword evidence="1" id="KW-1133">Transmembrane helix</keyword>
<evidence type="ECO:0000256" key="1">
    <source>
        <dbReference type="SAM" id="Phobius"/>
    </source>
</evidence>
<gene>
    <name evidence="2" type="ORF">Catovirus_2_61</name>
</gene>
<feature type="transmembrane region" description="Helical" evidence="1">
    <location>
        <begin position="172"/>
        <end position="193"/>
    </location>
</feature>
<evidence type="ECO:0000313" key="2">
    <source>
        <dbReference type="EMBL" id="ARF09112.1"/>
    </source>
</evidence>
<keyword evidence="1" id="KW-0812">Transmembrane</keyword>
<name>A0A1V0SBN1_9VIRU</name>
<keyword evidence="1" id="KW-0472">Membrane</keyword>